<keyword evidence="7" id="KW-0812">Transmembrane</keyword>
<comment type="similarity">
    <text evidence="2">Belongs to the glycosyltransferase 47 family.</text>
</comment>
<keyword evidence="7" id="KW-1133">Transmembrane helix</keyword>
<keyword evidence="4" id="KW-0735">Signal-anchor</keyword>
<evidence type="ECO:0000256" key="5">
    <source>
        <dbReference type="ARBA" id="ARBA00023034"/>
    </source>
</evidence>
<feature type="transmembrane region" description="Helical" evidence="7">
    <location>
        <begin position="12"/>
        <end position="32"/>
    </location>
</feature>
<reference evidence="9" key="1">
    <citation type="journal article" date="2023" name="Nat. Commun.">
        <title>Diploid and tetraploid genomes of Acorus and the evolution of monocots.</title>
        <authorList>
            <person name="Ma L."/>
            <person name="Liu K.W."/>
            <person name="Li Z."/>
            <person name="Hsiao Y.Y."/>
            <person name="Qi Y."/>
            <person name="Fu T."/>
            <person name="Tang G.D."/>
            <person name="Zhang D."/>
            <person name="Sun W.H."/>
            <person name="Liu D.K."/>
            <person name="Li Y."/>
            <person name="Chen G.Z."/>
            <person name="Liu X.D."/>
            <person name="Liao X.Y."/>
            <person name="Jiang Y.T."/>
            <person name="Yu X."/>
            <person name="Hao Y."/>
            <person name="Huang J."/>
            <person name="Zhao X.W."/>
            <person name="Ke S."/>
            <person name="Chen Y.Y."/>
            <person name="Wu W.L."/>
            <person name="Hsu J.L."/>
            <person name="Lin Y.F."/>
            <person name="Huang M.D."/>
            <person name="Li C.Y."/>
            <person name="Huang L."/>
            <person name="Wang Z.W."/>
            <person name="Zhao X."/>
            <person name="Zhong W.Y."/>
            <person name="Peng D.H."/>
            <person name="Ahmad S."/>
            <person name="Lan S."/>
            <person name="Zhang J.S."/>
            <person name="Tsai W.C."/>
            <person name="Van de Peer Y."/>
            <person name="Liu Z.J."/>
        </authorList>
    </citation>
    <scope>NUCLEOTIDE SEQUENCE</scope>
    <source>
        <strain evidence="9">CP</strain>
    </source>
</reference>
<proteinExistence type="inferred from homology"/>
<organism evidence="9 10">
    <name type="scientific">Acorus calamus</name>
    <name type="common">Sweet flag</name>
    <dbReference type="NCBI Taxonomy" id="4465"/>
    <lineage>
        <taxon>Eukaryota</taxon>
        <taxon>Viridiplantae</taxon>
        <taxon>Streptophyta</taxon>
        <taxon>Embryophyta</taxon>
        <taxon>Tracheophyta</taxon>
        <taxon>Spermatophyta</taxon>
        <taxon>Magnoliopsida</taxon>
        <taxon>Liliopsida</taxon>
        <taxon>Acoraceae</taxon>
        <taxon>Acorus</taxon>
    </lineage>
</organism>
<dbReference type="AlphaFoldDB" id="A0AAV9CQC0"/>
<dbReference type="GO" id="GO:0016757">
    <property type="term" value="F:glycosyltransferase activity"/>
    <property type="evidence" value="ECO:0007669"/>
    <property type="project" value="UniProtKB-KW"/>
</dbReference>
<gene>
    <name evidence="9" type="primary">KAM1</name>
    <name evidence="9" type="ORF">QJS10_CPB18g01845</name>
</gene>
<feature type="compositionally biased region" description="Polar residues" evidence="6">
    <location>
        <begin position="532"/>
        <end position="549"/>
    </location>
</feature>
<evidence type="ECO:0000256" key="4">
    <source>
        <dbReference type="ARBA" id="ARBA00022968"/>
    </source>
</evidence>
<accession>A0AAV9CQC0</accession>
<keyword evidence="3 9" id="KW-0808">Transferase</keyword>
<dbReference type="Pfam" id="PF03016">
    <property type="entry name" value="Exostosin_GT47"/>
    <property type="match status" value="1"/>
</dbReference>
<comment type="subcellular location">
    <subcellularLocation>
        <location evidence="1">Golgi apparatus membrane</location>
        <topology evidence="1">Single-pass type II membrane protein</topology>
    </subcellularLocation>
</comment>
<evidence type="ECO:0000256" key="3">
    <source>
        <dbReference type="ARBA" id="ARBA00022676"/>
    </source>
</evidence>
<comment type="caution">
    <text evidence="9">The sequence shown here is derived from an EMBL/GenBank/DDBJ whole genome shotgun (WGS) entry which is preliminary data.</text>
</comment>
<dbReference type="PANTHER" id="PTHR11062">
    <property type="entry name" value="EXOSTOSIN HEPARAN SULFATE GLYCOSYLTRANSFERASE -RELATED"/>
    <property type="match status" value="1"/>
</dbReference>
<protein>
    <submittedName>
        <fullName evidence="9">Xyloglucan galactosyltransferase KATAMARI1</fullName>
    </submittedName>
</protein>
<dbReference type="InterPro" id="IPR040911">
    <property type="entry name" value="Exostosin_GT47"/>
</dbReference>
<evidence type="ECO:0000256" key="7">
    <source>
        <dbReference type="SAM" id="Phobius"/>
    </source>
</evidence>
<keyword evidence="5" id="KW-0333">Golgi apparatus</keyword>
<evidence type="ECO:0000259" key="8">
    <source>
        <dbReference type="Pfam" id="PF03016"/>
    </source>
</evidence>
<keyword evidence="7" id="KW-0472">Membrane</keyword>
<dbReference type="Proteomes" id="UP001180020">
    <property type="component" value="Unassembled WGS sequence"/>
</dbReference>
<evidence type="ECO:0000256" key="1">
    <source>
        <dbReference type="ARBA" id="ARBA00004323"/>
    </source>
</evidence>
<evidence type="ECO:0000313" key="9">
    <source>
        <dbReference type="EMBL" id="KAK1290347.1"/>
    </source>
</evidence>
<keyword evidence="10" id="KW-1185">Reference proteome</keyword>
<dbReference type="PANTHER" id="PTHR11062:SF56">
    <property type="entry name" value="XYLOGLUCAN GALACTOSYLTRANSFERASE MUR3"/>
    <property type="match status" value="1"/>
</dbReference>
<reference evidence="9" key="2">
    <citation type="submission" date="2023-06" db="EMBL/GenBank/DDBJ databases">
        <authorList>
            <person name="Ma L."/>
            <person name="Liu K.-W."/>
            <person name="Li Z."/>
            <person name="Hsiao Y.-Y."/>
            <person name="Qi Y."/>
            <person name="Fu T."/>
            <person name="Tang G."/>
            <person name="Zhang D."/>
            <person name="Sun W.-H."/>
            <person name="Liu D.-K."/>
            <person name="Li Y."/>
            <person name="Chen G.-Z."/>
            <person name="Liu X.-D."/>
            <person name="Liao X.-Y."/>
            <person name="Jiang Y.-T."/>
            <person name="Yu X."/>
            <person name="Hao Y."/>
            <person name="Huang J."/>
            <person name="Zhao X.-W."/>
            <person name="Ke S."/>
            <person name="Chen Y.-Y."/>
            <person name="Wu W.-L."/>
            <person name="Hsu J.-L."/>
            <person name="Lin Y.-F."/>
            <person name="Huang M.-D."/>
            <person name="Li C.-Y."/>
            <person name="Huang L."/>
            <person name="Wang Z.-W."/>
            <person name="Zhao X."/>
            <person name="Zhong W.-Y."/>
            <person name="Peng D.-H."/>
            <person name="Ahmad S."/>
            <person name="Lan S."/>
            <person name="Zhang J.-S."/>
            <person name="Tsai W.-C."/>
            <person name="Van De Peer Y."/>
            <person name="Liu Z.-J."/>
        </authorList>
    </citation>
    <scope>NUCLEOTIDE SEQUENCE</scope>
    <source>
        <strain evidence="9">CP</strain>
        <tissue evidence="9">Leaves</tissue>
    </source>
</reference>
<evidence type="ECO:0000313" key="10">
    <source>
        <dbReference type="Proteomes" id="UP001180020"/>
    </source>
</evidence>
<feature type="domain" description="Exostosin GT47" evidence="8">
    <location>
        <begin position="79"/>
        <end position="415"/>
    </location>
</feature>
<sequence>MEKGSGKHQRSRLCFLLSLSAVFWFLLFYFHFTVLGTNGPTIDDPQIRIPTESDVQSDPQKDFLFARALRTAENKSDPCGGRYIYVHDLPSQFNDDMLRDCRKLSLWTNMCKFTSNAGMGPPLENVNGVFSNTGWYATNQFAVDVIFRNRMKQYDCLTKDSSIAAAVFVPFYAGFDISRYLWGYNTSVRDSASLALVDWLMKRPEWKVMGGRDHFLVAGRITWDFRRLTDQESDWGNKLLFLPAARNMSMLVVESSPWNANDFGIPYPTYFHPARDADVFLWQDRMRKLERKWLFSFAGAPRPDNPKSIRGQIIDQCKKSEVGKLLECDFGESKCHSPSSIMQMFQSSVFCLQPQGDSYTRRSAFDSMLAGCIPVFFHPGSAYTQYTWHLPRNYTTYSVFIPEDDIRKKKYSIEERLRQISPEQVKIMREEVISLIPRLVYADPRSKLETLKDAFDVAVQAVIDKVTKLRRDIVEDNEDSICIKDTSKCIFIAIFQLSQQDTFYTISSFNIRHRREFKETIRRDGKGGTPLGPSTSSAKNTNLRGYTIY</sequence>
<evidence type="ECO:0000256" key="6">
    <source>
        <dbReference type="SAM" id="MobiDB-lite"/>
    </source>
</evidence>
<feature type="region of interest" description="Disordered" evidence="6">
    <location>
        <begin position="522"/>
        <end position="549"/>
    </location>
</feature>
<name>A0AAV9CQC0_ACOCL</name>
<dbReference type="InterPro" id="IPR004263">
    <property type="entry name" value="Exostosin"/>
</dbReference>
<keyword evidence="3 9" id="KW-0328">Glycosyltransferase</keyword>
<dbReference type="GO" id="GO:0000139">
    <property type="term" value="C:Golgi membrane"/>
    <property type="evidence" value="ECO:0007669"/>
    <property type="project" value="UniProtKB-SubCell"/>
</dbReference>
<evidence type="ECO:0000256" key="2">
    <source>
        <dbReference type="ARBA" id="ARBA00010271"/>
    </source>
</evidence>
<dbReference type="EMBL" id="JAUJYO010000018">
    <property type="protein sequence ID" value="KAK1290347.1"/>
    <property type="molecule type" value="Genomic_DNA"/>
</dbReference>